<feature type="transmembrane region" description="Helical" evidence="1">
    <location>
        <begin position="221"/>
        <end position="242"/>
    </location>
</feature>
<reference evidence="2 3" key="1">
    <citation type="submission" date="2011-08" db="EMBL/GenBank/DDBJ databases">
        <title>The Genome Sequence of Selenomonas noxia F0398.</title>
        <authorList>
            <consortium name="The Broad Institute Genome Sequencing Platform"/>
            <person name="Earl A."/>
            <person name="Ward D."/>
            <person name="Feldgarden M."/>
            <person name="Gevers D."/>
            <person name="Izard J."/>
            <person name="Ganesan A."/>
            <person name="Blanton J.M."/>
            <person name="Baranova O.V."/>
            <person name="Tanner A.C."/>
            <person name="Dewhirst F.E."/>
            <person name="Young S.K."/>
            <person name="Zeng Q."/>
            <person name="Gargeya S."/>
            <person name="Fitzgerald M."/>
            <person name="Haas B."/>
            <person name="Abouelleil A."/>
            <person name="Alvarado L."/>
            <person name="Arachchi H.M."/>
            <person name="Berlin A."/>
            <person name="Brown A."/>
            <person name="Chapman S.B."/>
            <person name="Chen Z."/>
            <person name="Dunbar C."/>
            <person name="Freedman E."/>
            <person name="Gearin G."/>
            <person name="Gellesch M."/>
            <person name="Goldberg J."/>
            <person name="Griggs A."/>
            <person name="Gujja S."/>
            <person name="Heiman D."/>
            <person name="Howarth C."/>
            <person name="Larson L."/>
            <person name="Lui A."/>
            <person name="MacDonald P.J.P."/>
            <person name="Montmayeur A."/>
            <person name="Murphy C."/>
            <person name="Neiman D."/>
            <person name="Pearson M."/>
            <person name="Priest M."/>
            <person name="Roberts A."/>
            <person name="Saif S."/>
            <person name="Shea T."/>
            <person name="Shenoy N."/>
            <person name="Sisk P."/>
            <person name="Stolte C."/>
            <person name="Sykes S."/>
            <person name="Wortman J."/>
            <person name="Nusbaum C."/>
            <person name="Birren B."/>
        </authorList>
    </citation>
    <scope>NUCLEOTIDE SEQUENCE [LARGE SCALE GENOMIC DNA]</scope>
    <source>
        <strain evidence="2 3">F0398</strain>
    </source>
</reference>
<name>A0ABN0DPQ3_9FIRM</name>
<keyword evidence="1" id="KW-1133">Transmembrane helix</keyword>
<feature type="transmembrane region" description="Helical" evidence="1">
    <location>
        <begin position="306"/>
        <end position="335"/>
    </location>
</feature>
<evidence type="ECO:0000313" key="3">
    <source>
        <dbReference type="Proteomes" id="UP000003175"/>
    </source>
</evidence>
<dbReference type="InterPro" id="IPR008523">
    <property type="entry name" value="DUF805"/>
</dbReference>
<evidence type="ECO:0000313" key="2">
    <source>
        <dbReference type="EMBL" id="EHG24743.1"/>
    </source>
</evidence>
<accession>A0ABN0DPQ3</accession>
<feature type="transmembrane region" description="Helical" evidence="1">
    <location>
        <begin position="29"/>
        <end position="50"/>
    </location>
</feature>
<feature type="transmembrane region" description="Helical" evidence="1">
    <location>
        <begin position="373"/>
        <end position="396"/>
    </location>
</feature>
<keyword evidence="1" id="KW-0472">Membrane</keyword>
<gene>
    <name evidence="2" type="ORF">HMPREF9432_01193</name>
</gene>
<dbReference type="Proteomes" id="UP000003175">
    <property type="component" value="Unassembled WGS sequence"/>
</dbReference>
<sequence>MHTIDRGIKQNFCRWQGRLNRKRYIKRMLALWIPGSIICLAAFIAAAAAVLGGNADIAHLNEDQLRQLSYLLQGVSLVLLPFLIPSYMLMIRRLHDLGLSGYFALVSLIPLINLGLTLYLIFAEGTRGANAYGSDPLARDDATEEAAAAETAPARTEDAGSYAGLSLPPIFSKTGRLSRRDYALSIGVIWGGMNIASFAALILLLPLVWLFVNAFFRDTTILFLGFLIAALCMLLVLMYTALPLLAIPATVRRLHDFGHSGFFALPLMLVSLFVGGCVLFLMMIVLGSLGAKGYSPFGMPNESLALVVGTFSILLGLLAFPTGAILVFYTAWVFLKKGDPFPNDYGDVPTERPFSSIRAAFFSMKGTIGRREFILSTLFLFFFMGIAGPAAVQLVVQPMASLLVAVNVLPIGADHFVFLLGATLFPFAVLPLVVRRLHTLGRSAYEAIFPFAVLIPYILISIPITYMFVLLGSLDEGGLPGAALAPLLDAISGCENIFVIFSCICGIISLIGIMRLLAADPPHTDARP</sequence>
<protein>
    <recommendedName>
        <fullName evidence="4">DUF805 domain-containing protein</fullName>
    </recommendedName>
</protein>
<keyword evidence="1" id="KW-0812">Transmembrane</keyword>
<dbReference type="Pfam" id="PF05656">
    <property type="entry name" value="DUF805"/>
    <property type="match status" value="2"/>
</dbReference>
<dbReference type="RefSeq" id="WP_006696463.1">
    <property type="nucleotide sequence ID" value="NZ_JH376859.1"/>
</dbReference>
<proteinExistence type="predicted"/>
<organism evidence="2 3">
    <name type="scientific">Selenomonas noxia F0398</name>
    <dbReference type="NCBI Taxonomy" id="702437"/>
    <lineage>
        <taxon>Bacteria</taxon>
        <taxon>Bacillati</taxon>
        <taxon>Bacillota</taxon>
        <taxon>Negativicutes</taxon>
        <taxon>Selenomonadales</taxon>
        <taxon>Selenomonadaceae</taxon>
        <taxon>Selenomonas</taxon>
    </lineage>
</organism>
<feature type="transmembrane region" description="Helical" evidence="1">
    <location>
        <begin position="262"/>
        <end position="286"/>
    </location>
</feature>
<feature type="transmembrane region" description="Helical" evidence="1">
    <location>
        <begin position="102"/>
        <end position="122"/>
    </location>
</feature>
<feature type="transmembrane region" description="Helical" evidence="1">
    <location>
        <begin position="497"/>
        <end position="518"/>
    </location>
</feature>
<feature type="transmembrane region" description="Helical" evidence="1">
    <location>
        <begin position="182"/>
        <end position="209"/>
    </location>
</feature>
<comment type="caution">
    <text evidence="2">The sequence shown here is derived from an EMBL/GenBank/DDBJ whole genome shotgun (WGS) entry which is preliminary data.</text>
</comment>
<feature type="transmembrane region" description="Helical" evidence="1">
    <location>
        <begin position="416"/>
        <end position="435"/>
    </location>
</feature>
<evidence type="ECO:0008006" key="4">
    <source>
        <dbReference type="Google" id="ProtNLM"/>
    </source>
</evidence>
<dbReference type="PANTHER" id="PTHR34980">
    <property type="entry name" value="INNER MEMBRANE PROTEIN-RELATED-RELATED"/>
    <property type="match status" value="1"/>
</dbReference>
<evidence type="ECO:0000256" key="1">
    <source>
        <dbReference type="SAM" id="Phobius"/>
    </source>
</evidence>
<keyword evidence="3" id="KW-1185">Reference proteome</keyword>
<feature type="transmembrane region" description="Helical" evidence="1">
    <location>
        <begin position="447"/>
        <end position="469"/>
    </location>
</feature>
<dbReference type="EMBL" id="ADGH01000010">
    <property type="protein sequence ID" value="EHG24743.1"/>
    <property type="molecule type" value="Genomic_DNA"/>
</dbReference>